<keyword evidence="4" id="KW-1185">Reference proteome</keyword>
<dbReference type="GO" id="GO:1990170">
    <property type="term" value="P:stress response to cadmium ion"/>
    <property type="evidence" value="ECO:0007669"/>
    <property type="project" value="TreeGrafter"/>
</dbReference>
<dbReference type="PIRSF" id="PIRSF015034">
    <property type="entry name" value="YacH"/>
    <property type="match status" value="1"/>
</dbReference>
<dbReference type="Pfam" id="PF02151">
    <property type="entry name" value="UVR"/>
    <property type="match status" value="1"/>
</dbReference>
<proteinExistence type="predicted"/>
<dbReference type="GO" id="GO:0050897">
    <property type="term" value="F:cobalt ion binding"/>
    <property type="evidence" value="ECO:0007669"/>
    <property type="project" value="TreeGrafter"/>
</dbReference>
<dbReference type="PANTHER" id="PTHR38430">
    <property type="entry name" value="PROTEIN-ARGININE KINASE ACTIVATOR PROTEIN"/>
    <property type="match status" value="1"/>
</dbReference>
<reference evidence="3" key="1">
    <citation type="submission" date="2023-05" db="EMBL/GenBank/DDBJ databases">
        <title>Anaerotaeda fermentans gen. nov., sp. nov., a novel anaerobic planctomycete of the new family within the order Sedimentisphaerales isolated from Taman Peninsula, Russia.</title>
        <authorList>
            <person name="Khomyakova M.A."/>
            <person name="Merkel A.Y."/>
            <person name="Slobodkin A.I."/>
        </authorList>
    </citation>
    <scope>NUCLEOTIDE SEQUENCE</scope>
    <source>
        <strain evidence="3">M17dextr</strain>
    </source>
</reference>
<name>A0AAW6TY94_9BACT</name>
<dbReference type="PROSITE" id="PS50151">
    <property type="entry name" value="UVR"/>
    <property type="match status" value="1"/>
</dbReference>
<organism evidence="3 4">
    <name type="scientific">Anaerobaca lacustris</name>
    <dbReference type="NCBI Taxonomy" id="3044600"/>
    <lineage>
        <taxon>Bacteria</taxon>
        <taxon>Pseudomonadati</taxon>
        <taxon>Planctomycetota</taxon>
        <taxon>Phycisphaerae</taxon>
        <taxon>Sedimentisphaerales</taxon>
        <taxon>Anaerobacaceae</taxon>
        <taxon>Anaerobaca</taxon>
    </lineage>
</organism>
<evidence type="ECO:0000313" key="4">
    <source>
        <dbReference type="Proteomes" id="UP001431776"/>
    </source>
</evidence>
<comment type="caution">
    <text evidence="3">The sequence shown here is derived from an EMBL/GenBank/DDBJ whole genome shotgun (WGS) entry which is preliminary data.</text>
</comment>
<evidence type="ECO:0000259" key="2">
    <source>
        <dbReference type="PROSITE" id="PS50151"/>
    </source>
</evidence>
<dbReference type="GO" id="GO:0046870">
    <property type="term" value="F:cadmium ion binding"/>
    <property type="evidence" value="ECO:0007669"/>
    <property type="project" value="TreeGrafter"/>
</dbReference>
<dbReference type="SUPFAM" id="SSF46600">
    <property type="entry name" value="C-terminal UvrC-binding domain of UvrB"/>
    <property type="match status" value="1"/>
</dbReference>
<gene>
    <name evidence="3" type="ORF">QJ522_16530</name>
</gene>
<accession>A0AAW6TY94</accession>
<dbReference type="PANTHER" id="PTHR38430:SF1">
    <property type="entry name" value="PROTEIN-ARGININE KINASE ACTIVATOR PROTEIN"/>
    <property type="match status" value="1"/>
</dbReference>
<keyword evidence="1" id="KW-0742">SOS response</keyword>
<dbReference type="InterPro" id="IPR001943">
    <property type="entry name" value="UVR_dom"/>
</dbReference>
<dbReference type="InterPro" id="IPR025542">
    <property type="entry name" value="YacH"/>
</dbReference>
<dbReference type="Proteomes" id="UP001431776">
    <property type="component" value="Unassembled WGS sequence"/>
</dbReference>
<evidence type="ECO:0000313" key="3">
    <source>
        <dbReference type="EMBL" id="MDI6450666.1"/>
    </source>
</evidence>
<feature type="domain" description="UVR" evidence="2">
    <location>
        <begin position="131"/>
        <end position="164"/>
    </location>
</feature>
<dbReference type="GO" id="GO:1990169">
    <property type="term" value="P:stress response to copper ion"/>
    <property type="evidence" value="ECO:0007669"/>
    <property type="project" value="TreeGrafter"/>
</dbReference>
<dbReference type="InterPro" id="IPR036876">
    <property type="entry name" value="UVR_dom_sf"/>
</dbReference>
<sequence length="164" mass="18331">MQCQICNKRTATIHLTEISEGVRNEMHICEQCAAEQGIAAQSQMSINELLSNLLASQPSDEELLGGADEVSACPNCGFTLDRLRKDGTLGCPHDYEVFQHSLLPLIQHAHNGRSTHCGKVPSKVPCETKKLVELSSLRQELEQAVRDEDYERAAELRDRMKQQE</sequence>
<protein>
    <submittedName>
        <fullName evidence="3">UvrB/UvrC motif-containing protein</fullName>
    </submittedName>
</protein>
<dbReference type="AlphaFoldDB" id="A0AAW6TY94"/>
<dbReference type="Gene3D" id="4.10.860.10">
    <property type="entry name" value="UVR domain"/>
    <property type="match status" value="1"/>
</dbReference>
<dbReference type="EMBL" id="JASCXX010000023">
    <property type="protein sequence ID" value="MDI6450666.1"/>
    <property type="molecule type" value="Genomic_DNA"/>
</dbReference>
<dbReference type="GO" id="GO:0008270">
    <property type="term" value="F:zinc ion binding"/>
    <property type="evidence" value="ECO:0007669"/>
    <property type="project" value="TreeGrafter"/>
</dbReference>
<dbReference type="RefSeq" id="WP_349246077.1">
    <property type="nucleotide sequence ID" value="NZ_JASCXX010000023.1"/>
</dbReference>
<dbReference type="GO" id="GO:0009432">
    <property type="term" value="P:SOS response"/>
    <property type="evidence" value="ECO:0007669"/>
    <property type="project" value="UniProtKB-KW"/>
</dbReference>
<dbReference type="GO" id="GO:0005507">
    <property type="term" value="F:copper ion binding"/>
    <property type="evidence" value="ECO:0007669"/>
    <property type="project" value="TreeGrafter"/>
</dbReference>
<evidence type="ECO:0000256" key="1">
    <source>
        <dbReference type="ARBA" id="ARBA00023236"/>
    </source>
</evidence>
<keyword evidence="1" id="KW-0227">DNA damage</keyword>